<gene>
    <name evidence="1" type="ORF">GCM10010136_11330</name>
</gene>
<name>A0A8J3DFV7_9HYPH</name>
<evidence type="ECO:0000313" key="2">
    <source>
        <dbReference type="Proteomes" id="UP000641137"/>
    </source>
</evidence>
<comment type="caution">
    <text evidence="1">The sequence shown here is derived from an EMBL/GenBank/DDBJ whole genome shotgun (WGS) entry which is preliminary data.</text>
</comment>
<dbReference type="Proteomes" id="UP000641137">
    <property type="component" value="Unassembled WGS sequence"/>
</dbReference>
<organism evidence="1 2">
    <name type="scientific">Limoniibacter endophyticus</name>
    <dbReference type="NCBI Taxonomy" id="1565040"/>
    <lineage>
        <taxon>Bacteria</taxon>
        <taxon>Pseudomonadati</taxon>
        <taxon>Pseudomonadota</taxon>
        <taxon>Alphaproteobacteria</taxon>
        <taxon>Hyphomicrobiales</taxon>
        <taxon>Bartonellaceae</taxon>
        <taxon>Limoniibacter</taxon>
    </lineage>
</organism>
<keyword evidence="2" id="KW-1185">Reference proteome</keyword>
<accession>A0A8J3DFV7</accession>
<proteinExistence type="predicted"/>
<evidence type="ECO:0000313" key="1">
    <source>
        <dbReference type="EMBL" id="GHC67349.1"/>
    </source>
</evidence>
<dbReference type="AlphaFoldDB" id="A0A8J3DFV7"/>
<sequence>MFAAREQAPLVPDGAAFIHPAAPFRSCLNDEAFPFPALTWEKVPDAVTRLRPVRWSRSRHGCVKPMQ</sequence>
<reference evidence="1" key="1">
    <citation type="journal article" date="2014" name="Int. J. Syst. Evol. Microbiol.">
        <title>Complete genome sequence of Corynebacterium casei LMG S-19264T (=DSM 44701T), isolated from a smear-ripened cheese.</title>
        <authorList>
            <consortium name="US DOE Joint Genome Institute (JGI-PGF)"/>
            <person name="Walter F."/>
            <person name="Albersmeier A."/>
            <person name="Kalinowski J."/>
            <person name="Ruckert C."/>
        </authorList>
    </citation>
    <scope>NUCLEOTIDE SEQUENCE</scope>
    <source>
        <strain evidence="1">KCTC 42097</strain>
    </source>
</reference>
<reference evidence="1" key="2">
    <citation type="submission" date="2020-09" db="EMBL/GenBank/DDBJ databases">
        <authorList>
            <person name="Sun Q."/>
            <person name="Kim S."/>
        </authorList>
    </citation>
    <scope>NUCLEOTIDE SEQUENCE</scope>
    <source>
        <strain evidence="1">KCTC 42097</strain>
    </source>
</reference>
<dbReference type="EMBL" id="BMZO01000003">
    <property type="protein sequence ID" value="GHC67349.1"/>
    <property type="molecule type" value="Genomic_DNA"/>
</dbReference>
<protein>
    <submittedName>
        <fullName evidence="1">Uncharacterized protein</fullName>
    </submittedName>
</protein>